<dbReference type="RefSeq" id="WP_034242576.1">
    <property type="nucleotide sequence ID" value="NZ_AQRA01000005.1"/>
</dbReference>
<dbReference type="AlphaFoldDB" id="A0A023BV23"/>
<evidence type="ECO:0000313" key="10">
    <source>
        <dbReference type="EMBL" id="EZH73789.1"/>
    </source>
</evidence>
<evidence type="ECO:0000259" key="9">
    <source>
        <dbReference type="Pfam" id="PF18967"/>
    </source>
</evidence>
<keyword evidence="11" id="KW-1185">Reference proteome</keyword>
<evidence type="ECO:0000256" key="3">
    <source>
        <dbReference type="ARBA" id="ARBA00022692"/>
    </source>
</evidence>
<feature type="transmembrane region" description="Helical" evidence="8">
    <location>
        <begin position="129"/>
        <end position="149"/>
    </location>
</feature>
<comment type="subcellular location">
    <subcellularLocation>
        <location evidence="1">Cell membrane</location>
    </subcellularLocation>
</comment>
<evidence type="ECO:0000256" key="8">
    <source>
        <dbReference type="SAM" id="Phobius"/>
    </source>
</evidence>
<dbReference type="OrthoDB" id="1163364at2"/>
<name>A0A023BV23_9FLAO</name>
<feature type="transmembrane region" description="Helical" evidence="8">
    <location>
        <begin position="63"/>
        <end position="83"/>
    </location>
</feature>
<dbReference type="EMBL" id="AQRA01000005">
    <property type="protein sequence ID" value="EZH73789.1"/>
    <property type="molecule type" value="Genomic_DNA"/>
</dbReference>
<evidence type="ECO:0000256" key="1">
    <source>
        <dbReference type="ARBA" id="ARBA00004236"/>
    </source>
</evidence>
<accession>A0A023BV23</accession>
<evidence type="ECO:0000313" key="11">
    <source>
        <dbReference type="Proteomes" id="UP000023541"/>
    </source>
</evidence>
<reference evidence="10 11" key="1">
    <citation type="submission" date="2014-04" db="EMBL/GenBank/DDBJ databases">
        <title>Aquimarina sp. 22II-S11-z7 Genome Sequencing.</title>
        <authorList>
            <person name="Lai Q."/>
        </authorList>
    </citation>
    <scope>NUCLEOTIDE SEQUENCE [LARGE SCALE GENOMIC DNA]</scope>
    <source>
        <strain evidence="10 11">22II-S11-z7</strain>
    </source>
</reference>
<feature type="domain" description="Pycsar effector protein" evidence="9">
    <location>
        <begin position="34"/>
        <end position="145"/>
    </location>
</feature>
<comment type="caution">
    <text evidence="10">The sequence shown here is derived from an EMBL/GenBank/DDBJ whole genome shotgun (WGS) entry which is preliminary data.</text>
</comment>
<proteinExistence type="predicted"/>
<keyword evidence="6" id="KW-0051">Antiviral defense</keyword>
<dbReference type="InterPro" id="IPR043760">
    <property type="entry name" value="PycTM_dom"/>
</dbReference>
<evidence type="ECO:0000256" key="5">
    <source>
        <dbReference type="ARBA" id="ARBA00022989"/>
    </source>
</evidence>
<protein>
    <recommendedName>
        <fullName evidence="9">Pycsar effector protein domain-containing protein</fullName>
    </recommendedName>
</protein>
<keyword evidence="3 8" id="KW-0812">Transmembrane</keyword>
<dbReference type="Pfam" id="PF18967">
    <property type="entry name" value="PycTM"/>
    <property type="match status" value="1"/>
</dbReference>
<keyword evidence="4" id="KW-0547">Nucleotide-binding</keyword>
<keyword evidence="7 8" id="KW-0472">Membrane</keyword>
<sequence length="150" mass="17139">MGYEKKIKTIEHFEGHDNEINIKGILILVLNIFIIVSIITLIGELATLVSPLHLSPLKVVTSLILLFSIFSILITVYTITPYLNSSKKSFLFFNNIPNSHKKEETTQDIKSQINDLEKGLKRKHQVVKMALLINIIQLLFLTYITYITVL</sequence>
<dbReference type="eggNOG" id="ENOG50302MN">
    <property type="taxonomic scope" value="Bacteria"/>
</dbReference>
<feature type="transmembrane region" description="Helical" evidence="8">
    <location>
        <begin position="20"/>
        <end position="43"/>
    </location>
</feature>
<gene>
    <name evidence="10" type="ORF">ATO12_17810</name>
</gene>
<evidence type="ECO:0000256" key="2">
    <source>
        <dbReference type="ARBA" id="ARBA00022475"/>
    </source>
</evidence>
<keyword evidence="5 8" id="KW-1133">Transmembrane helix</keyword>
<dbReference type="Proteomes" id="UP000023541">
    <property type="component" value="Unassembled WGS sequence"/>
</dbReference>
<evidence type="ECO:0000256" key="6">
    <source>
        <dbReference type="ARBA" id="ARBA00023118"/>
    </source>
</evidence>
<keyword evidence="2" id="KW-1003">Cell membrane</keyword>
<evidence type="ECO:0000256" key="4">
    <source>
        <dbReference type="ARBA" id="ARBA00022741"/>
    </source>
</evidence>
<organism evidence="10 11">
    <name type="scientific">Aquimarina atlantica</name>
    <dbReference type="NCBI Taxonomy" id="1317122"/>
    <lineage>
        <taxon>Bacteria</taxon>
        <taxon>Pseudomonadati</taxon>
        <taxon>Bacteroidota</taxon>
        <taxon>Flavobacteriia</taxon>
        <taxon>Flavobacteriales</taxon>
        <taxon>Flavobacteriaceae</taxon>
        <taxon>Aquimarina</taxon>
    </lineage>
</organism>
<evidence type="ECO:0000256" key="7">
    <source>
        <dbReference type="ARBA" id="ARBA00023136"/>
    </source>
</evidence>